<evidence type="ECO:0008006" key="13">
    <source>
        <dbReference type="Google" id="ProtNLM"/>
    </source>
</evidence>
<dbReference type="EMBL" id="GEDC01024929">
    <property type="protein sequence ID" value="JAS12369.1"/>
    <property type="molecule type" value="Transcribed_RNA"/>
</dbReference>
<evidence type="ECO:0000256" key="6">
    <source>
        <dbReference type="ARBA" id="ARBA00023136"/>
    </source>
</evidence>
<dbReference type="PANTHER" id="PTHR11923">
    <property type="entry name" value="SCAVENGER RECEPTOR CLASS B TYPE-1 SR-B1"/>
    <property type="match status" value="1"/>
</dbReference>
<evidence type="ECO:0000256" key="3">
    <source>
        <dbReference type="ARBA" id="ARBA00022475"/>
    </source>
</evidence>
<evidence type="ECO:0000256" key="8">
    <source>
        <dbReference type="SAM" id="Phobius"/>
    </source>
</evidence>
<proteinExistence type="inferred from homology"/>
<keyword evidence="5 8" id="KW-1133">Transmembrane helix</keyword>
<dbReference type="InterPro" id="IPR002159">
    <property type="entry name" value="CD36_fam"/>
</dbReference>
<evidence type="ECO:0000256" key="1">
    <source>
        <dbReference type="ARBA" id="ARBA00004236"/>
    </source>
</evidence>
<dbReference type="GO" id="GO:0005044">
    <property type="term" value="F:scavenger receptor activity"/>
    <property type="evidence" value="ECO:0007669"/>
    <property type="project" value="TreeGrafter"/>
</dbReference>
<dbReference type="PANTHER" id="PTHR11923:SF50">
    <property type="entry name" value="GH19047P"/>
    <property type="match status" value="1"/>
</dbReference>
<accession>A0A1B6D0S7</accession>
<protein>
    <recommendedName>
        <fullName evidence="13">Scavenger receptor class B member 1</fullName>
    </recommendedName>
</protein>
<evidence type="ECO:0000256" key="2">
    <source>
        <dbReference type="ARBA" id="ARBA00010532"/>
    </source>
</evidence>
<dbReference type="GO" id="GO:0005886">
    <property type="term" value="C:plasma membrane"/>
    <property type="evidence" value="ECO:0007669"/>
    <property type="project" value="UniProtKB-SubCell"/>
</dbReference>
<comment type="similarity">
    <text evidence="2">Belongs to the CD36 family.</text>
</comment>
<dbReference type="EMBL" id="GEDC01018038">
    <property type="protein sequence ID" value="JAS19260.1"/>
    <property type="molecule type" value="Transcribed_RNA"/>
</dbReference>
<dbReference type="EMBL" id="GEDC01027385">
    <property type="protein sequence ID" value="JAS09913.1"/>
    <property type="molecule type" value="Transcribed_RNA"/>
</dbReference>
<keyword evidence="6 8" id="KW-0472">Membrane</keyword>
<reference evidence="12" key="1">
    <citation type="submission" date="2015-12" db="EMBL/GenBank/DDBJ databases">
        <title>De novo transcriptome assembly of four potential Pierce s Disease insect vectors from Arizona vineyards.</title>
        <authorList>
            <person name="Tassone E.E."/>
        </authorList>
    </citation>
    <scope>NUCLEOTIDE SEQUENCE</scope>
</reference>
<dbReference type="AlphaFoldDB" id="A0A1B6D0S7"/>
<dbReference type="GO" id="GO:0005737">
    <property type="term" value="C:cytoplasm"/>
    <property type="evidence" value="ECO:0007669"/>
    <property type="project" value="TreeGrafter"/>
</dbReference>
<name>A0A1B6D0S7_9HEMI</name>
<evidence type="ECO:0000313" key="12">
    <source>
        <dbReference type="EMBL" id="JAS19260.1"/>
    </source>
</evidence>
<evidence type="ECO:0000313" key="10">
    <source>
        <dbReference type="EMBL" id="JAS12369.1"/>
    </source>
</evidence>
<evidence type="ECO:0000256" key="7">
    <source>
        <dbReference type="ARBA" id="ARBA00023180"/>
    </source>
</evidence>
<evidence type="ECO:0000313" key="9">
    <source>
        <dbReference type="EMBL" id="JAS09913.1"/>
    </source>
</evidence>
<keyword evidence="4 8" id="KW-0812">Transmembrane</keyword>
<feature type="non-terminal residue" evidence="12">
    <location>
        <position position="1"/>
    </location>
</feature>
<feature type="transmembrane region" description="Helical" evidence="8">
    <location>
        <begin position="276"/>
        <end position="294"/>
    </location>
</feature>
<organism evidence="12">
    <name type="scientific">Clastoptera arizonana</name>
    <name type="common">Arizona spittle bug</name>
    <dbReference type="NCBI Taxonomy" id="38151"/>
    <lineage>
        <taxon>Eukaryota</taxon>
        <taxon>Metazoa</taxon>
        <taxon>Ecdysozoa</taxon>
        <taxon>Arthropoda</taxon>
        <taxon>Hexapoda</taxon>
        <taxon>Insecta</taxon>
        <taxon>Pterygota</taxon>
        <taxon>Neoptera</taxon>
        <taxon>Paraneoptera</taxon>
        <taxon>Hemiptera</taxon>
        <taxon>Auchenorrhyncha</taxon>
        <taxon>Cercopoidea</taxon>
        <taxon>Clastopteridae</taxon>
        <taxon>Clastoptera</taxon>
    </lineage>
</organism>
<comment type="subcellular location">
    <subcellularLocation>
        <location evidence="1">Cell membrane</location>
    </subcellularLocation>
</comment>
<gene>
    <name evidence="11" type="ORF">g.17239</name>
    <name evidence="10" type="ORF">g.17240</name>
    <name evidence="12" type="ORF">g.17241</name>
    <name evidence="9" type="ORF">g.17242</name>
</gene>
<keyword evidence="7" id="KW-0325">Glycoprotein</keyword>
<evidence type="ECO:0000256" key="4">
    <source>
        <dbReference type="ARBA" id="ARBA00022692"/>
    </source>
</evidence>
<dbReference type="Pfam" id="PF01130">
    <property type="entry name" value="CD36"/>
    <property type="match status" value="1"/>
</dbReference>
<dbReference type="EMBL" id="GEDC01019078">
    <property type="protein sequence ID" value="JAS18220.1"/>
    <property type="molecule type" value="Transcribed_RNA"/>
</dbReference>
<evidence type="ECO:0000313" key="11">
    <source>
        <dbReference type="EMBL" id="JAS18220.1"/>
    </source>
</evidence>
<dbReference type="PRINTS" id="PR01609">
    <property type="entry name" value="CD36FAMILY"/>
</dbReference>
<sequence length="331" mass="37430">LKAHDYLFGYDDPLFETYKGLSKYIYRPVPINKFGVLAMRGAETNDSTTVRTGSNDLDRINIVTRVNGMSSLNAWDNDTCNMIDGSDGGFFPRHLLNRTNTLYLFHKDMCRKVPLVYQKDVEFQDGVMAMRFHLPANGYDTKGTCYCKGSCPPKGVFDISPCAEGAPFLMSFPHFMNAEPKVTEFLEGLEPDPKKHDFYIDIQPMLGFTLGTVTRIQINIQVKKADNDVILPEFKNNMILPILWLEVTADSLPEDLYNLIYHSSVTVKVVQQCLKWFTLAASVLSSVCLIYFILRKAKEEKIKQTEIENNKMSPCLSSSSAKIIITNLTSV</sequence>
<keyword evidence="3" id="KW-1003">Cell membrane</keyword>
<evidence type="ECO:0000256" key="5">
    <source>
        <dbReference type="ARBA" id="ARBA00022989"/>
    </source>
</evidence>